<feature type="signal peptide" evidence="10">
    <location>
        <begin position="1"/>
        <end position="31"/>
    </location>
</feature>
<evidence type="ECO:0000313" key="13">
    <source>
        <dbReference type="EMBL" id="OOS23894.1"/>
    </source>
</evidence>
<dbReference type="GO" id="GO:0044718">
    <property type="term" value="P:siderophore transmembrane transport"/>
    <property type="evidence" value="ECO:0007669"/>
    <property type="project" value="TreeGrafter"/>
</dbReference>
<evidence type="ECO:0000259" key="11">
    <source>
        <dbReference type="Pfam" id="PF00593"/>
    </source>
</evidence>
<dbReference type="Gene3D" id="2.40.170.20">
    <property type="entry name" value="TonB-dependent receptor, beta-barrel domain"/>
    <property type="match status" value="1"/>
</dbReference>
<dbReference type="EMBL" id="MUYV01000011">
    <property type="protein sequence ID" value="OOS23894.1"/>
    <property type="molecule type" value="Genomic_DNA"/>
</dbReference>
<feature type="domain" description="TonB-dependent receptor-like beta-barrel" evidence="11">
    <location>
        <begin position="256"/>
        <end position="698"/>
    </location>
</feature>
<keyword evidence="7 8" id="KW-0998">Cell outer membrane</keyword>
<dbReference type="PANTHER" id="PTHR30069">
    <property type="entry name" value="TONB-DEPENDENT OUTER MEMBRANE RECEPTOR"/>
    <property type="match status" value="1"/>
</dbReference>
<keyword evidence="14" id="KW-1185">Reference proteome</keyword>
<dbReference type="CDD" id="cd01347">
    <property type="entry name" value="ligand_gated_channel"/>
    <property type="match status" value="1"/>
</dbReference>
<evidence type="ECO:0000313" key="14">
    <source>
        <dbReference type="Proteomes" id="UP000190683"/>
    </source>
</evidence>
<evidence type="ECO:0000256" key="2">
    <source>
        <dbReference type="ARBA" id="ARBA00022448"/>
    </source>
</evidence>
<keyword evidence="5 9" id="KW-0798">TonB box</keyword>
<evidence type="ECO:0000256" key="7">
    <source>
        <dbReference type="ARBA" id="ARBA00023237"/>
    </source>
</evidence>
<dbReference type="PANTHER" id="PTHR30069:SF42">
    <property type="entry name" value="FERRIC AEROBACTIN RECEPTOR"/>
    <property type="match status" value="1"/>
</dbReference>
<dbReference type="InterPro" id="IPR000531">
    <property type="entry name" value="Beta-barrel_TonB"/>
</dbReference>
<dbReference type="GO" id="GO:0009279">
    <property type="term" value="C:cell outer membrane"/>
    <property type="evidence" value="ECO:0007669"/>
    <property type="project" value="UniProtKB-SubCell"/>
</dbReference>
<keyword evidence="4 8" id="KW-0812">Transmembrane</keyword>
<dbReference type="PROSITE" id="PS52016">
    <property type="entry name" value="TONB_DEPENDENT_REC_3"/>
    <property type="match status" value="1"/>
</dbReference>
<sequence>MKSRRPTVFAPSVLWLAVAAASGVLPMAALANTAEASTEPNIVLEGDVITIKRDQSKLKESAQKVLIIDRQAIDDQLLLSDDTSEALSKLIPGYAPASEKLGTVGESFRGRDVLFMIDGVPQSNPLRDGSRESRTIDLAMVERIEVVYGASAEQGLGATGGIINFITKSNRKDGIAQQIAITASSDNHANSDGLGGSVRYQASFGGEKSDALFAVKYAKEGMYYQADNRMTGIYGNQGDVQGSQSYDVFAKAGYQIDADKRVGASVNYYHLDSDATLDYENVAGNHATGLTDTAVKYTGTAYRGETPYNDALTVNATYSDDDFFGTRLSAQAFYNDFTARYGANNANNYQDISIAPNGTLLDQSQNESTKIGAKLTLNKDDLWQDRISVTAGVDALQDETEQKLILTNRSWAPLMQYRSVAPFAQARVRLADRLNLSAGVRYEHGELKVDDFETVVGNTRDDKFGSRQWTQTPVEGGTVKFDEILPSVGLVYDVNDSTQVFANYAKGLGMPDVGAKLRTITDLGHSVQTVNLEPIVTDNTEVGVRYTGDKLSADLSVFQSKSDLGSTLEYDATVEGYRAKRQATDIKGAEVALRYQATDNAQFTASYAHTQGEYDAKGDGVMVDMPARNISPDKLSVGVNYRFGDSGKRFSMTATHLFSRDYPAVNNAESKADAYTLVDMTYKQPLGKGVVGLGINNLLNEDYDVFLTDAVLPTSDRYTGGRGRNYNVSYTIDF</sequence>
<comment type="caution">
    <text evidence="13">The sequence shown here is derived from an EMBL/GenBank/DDBJ whole genome shotgun (WGS) entry which is preliminary data.</text>
</comment>
<dbReference type="RefSeq" id="WP_078318208.1">
    <property type="nucleotide sequence ID" value="NZ_MUYV01000011.1"/>
</dbReference>
<comment type="similarity">
    <text evidence="8 9">Belongs to the TonB-dependent receptor family.</text>
</comment>
<protein>
    <recommendedName>
        <fullName evidence="15">TonB-dependent receptor</fullName>
    </recommendedName>
</protein>
<evidence type="ECO:0008006" key="15">
    <source>
        <dbReference type="Google" id="ProtNLM"/>
    </source>
</evidence>
<evidence type="ECO:0000256" key="6">
    <source>
        <dbReference type="ARBA" id="ARBA00023136"/>
    </source>
</evidence>
<evidence type="ECO:0000256" key="4">
    <source>
        <dbReference type="ARBA" id="ARBA00022692"/>
    </source>
</evidence>
<feature type="chain" id="PRO_5012797789" description="TonB-dependent receptor" evidence="10">
    <location>
        <begin position="32"/>
        <end position="734"/>
    </location>
</feature>
<dbReference type="InterPro" id="IPR036942">
    <property type="entry name" value="Beta-barrel_TonB_sf"/>
</dbReference>
<evidence type="ECO:0000256" key="5">
    <source>
        <dbReference type="ARBA" id="ARBA00023077"/>
    </source>
</evidence>
<proteinExistence type="inferred from homology"/>
<dbReference type="Pfam" id="PF07715">
    <property type="entry name" value="Plug"/>
    <property type="match status" value="1"/>
</dbReference>
<feature type="domain" description="TonB-dependent receptor plug" evidence="12">
    <location>
        <begin position="58"/>
        <end position="162"/>
    </location>
</feature>
<dbReference type="SUPFAM" id="SSF56935">
    <property type="entry name" value="Porins"/>
    <property type="match status" value="1"/>
</dbReference>
<dbReference type="GO" id="GO:0015344">
    <property type="term" value="F:siderophore uptake transmembrane transporter activity"/>
    <property type="evidence" value="ECO:0007669"/>
    <property type="project" value="TreeGrafter"/>
</dbReference>
<evidence type="ECO:0000256" key="9">
    <source>
        <dbReference type="RuleBase" id="RU003357"/>
    </source>
</evidence>
<evidence type="ECO:0000259" key="12">
    <source>
        <dbReference type="Pfam" id="PF07715"/>
    </source>
</evidence>
<keyword evidence="2 8" id="KW-0813">Transport</keyword>
<gene>
    <name evidence="13" type="ORF">B0681_07970</name>
</gene>
<keyword evidence="3 8" id="KW-1134">Transmembrane beta strand</keyword>
<dbReference type="STRING" id="573983.B0681_07970"/>
<dbReference type="Pfam" id="PF00593">
    <property type="entry name" value="TonB_dep_Rec_b-barrel"/>
    <property type="match status" value="1"/>
</dbReference>
<evidence type="ECO:0000256" key="10">
    <source>
        <dbReference type="SAM" id="SignalP"/>
    </source>
</evidence>
<evidence type="ECO:0000256" key="1">
    <source>
        <dbReference type="ARBA" id="ARBA00004571"/>
    </source>
</evidence>
<dbReference type="Proteomes" id="UP000190683">
    <property type="component" value="Unassembled WGS sequence"/>
</dbReference>
<keyword evidence="6 8" id="KW-0472">Membrane</keyword>
<dbReference type="Gene3D" id="2.170.130.10">
    <property type="entry name" value="TonB-dependent receptor, plug domain"/>
    <property type="match status" value="1"/>
</dbReference>
<dbReference type="InterPro" id="IPR039426">
    <property type="entry name" value="TonB-dep_rcpt-like"/>
</dbReference>
<evidence type="ECO:0000256" key="8">
    <source>
        <dbReference type="PROSITE-ProRule" id="PRU01360"/>
    </source>
</evidence>
<evidence type="ECO:0000256" key="3">
    <source>
        <dbReference type="ARBA" id="ARBA00022452"/>
    </source>
</evidence>
<dbReference type="AlphaFoldDB" id="A0A1T0CNI8"/>
<dbReference type="InterPro" id="IPR037066">
    <property type="entry name" value="Plug_dom_sf"/>
</dbReference>
<name>A0A1T0CNI8_9GAMM</name>
<comment type="subcellular location">
    <subcellularLocation>
        <location evidence="1 8">Cell outer membrane</location>
        <topology evidence="1 8">Multi-pass membrane protein</topology>
    </subcellularLocation>
</comment>
<dbReference type="InterPro" id="IPR012910">
    <property type="entry name" value="Plug_dom"/>
</dbReference>
<reference evidence="13 14" key="1">
    <citation type="submission" date="2017-02" db="EMBL/GenBank/DDBJ databases">
        <title>Draft genome sequence of Moraxella porci CCUG 54912T type strain.</title>
        <authorList>
            <person name="Salva-Serra F."/>
            <person name="Engstrom-Jakobsson H."/>
            <person name="Thorell K."/>
            <person name="Jaen-Luchoro D."/>
            <person name="Gonzales-Siles L."/>
            <person name="Karlsson R."/>
            <person name="Yazdan S."/>
            <person name="Boulund F."/>
            <person name="Johnning A."/>
            <person name="Engstrand L."/>
            <person name="Kristiansson E."/>
            <person name="Moore E."/>
        </authorList>
    </citation>
    <scope>NUCLEOTIDE SEQUENCE [LARGE SCALE GENOMIC DNA]</scope>
    <source>
        <strain evidence="13 14">CCUG 54912</strain>
    </source>
</reference>
<organism evidence="13 14">
    <name type="scientific">Moraxella porci DSM 25326</name>
    <dbReference type="NCBI Taxonomy" id="573983"/>
    <lineage>
        <taxon>Bacteria</taxon>
        <taxon>Pseudomonadati</taxon>
        <taxon>Pseudomonadota</taxon>
        <taxon>Gammaproteobacteria</taxon>
        <taxon>Moraxellales</taxon>
        <taxon>Moraxellaceae</taxon>
        <taxon>Moraxella</taxon>
    </lineage>
</organism>
<keyword evidence="10" id="KW-0732">Signal</keyword>
<accession>A0A1T0CNI8</accession>